<feature type="transmembrane region" description="Helical" evidence="10">
    <location>
        <begin position="774"/>
        <end position="792"/>
    </location>
</feature>
<keyword evidence="5 8" id="KW-1133">Transmembrane helix</keyword>
<feature type="compositionally biased region" description="Polar residues" evidence="9">
    <location>
        <begin position="877"/>
        <end position="892"/>
    </location>
</feature>
<feature type="compositionally biased region" description="Low complexity" evidence="9">
    <location>
        <begin position="906"/>
        <end position="915"/>
    </location>
</feature>
<evidence type="ECO:0000313" key="12">
    <source>
        <dbReference type="EMBL" id="KAJ1980859.1"/>
    </source>
</evidence>
<dbReference type="Pfam" id="PF20428">
    <property type="entry name" value="Sey1_3HB"/>
    <property type="match status" value="1"/>
</dbReference>
<proteinExistence type="inferred from homology"/>
<dbReference type="InterPro" id="IPR046758">
    <property type="entry name" value="Sey1/RHD3-like_3HB"/>
</dbReference>
<comment type="similarity">
    <text evidence="8">Belongs to the TRAFAC class dynamin-like GTPase superfamily. GB1/RHD3 GTPase family. RHD3 subfamily.</text>
</comment>
<reference evidence="12" key="1">
    <citation type="submission" date="2022-07" db="EMBL/GenBank/DDBJ databases">
        <title>Phylogenomic reconstructions and comparative analyses of Kickxellomycotina fungi.</title>
        <authorList>
            <person name="Reynolds N.K."/>
            <person name="Stajich J.E."/>
            <person name="Barry K."/>
            <person name="Grigoriev I.V."/>
            <person name="Crous P."/>
            <person name="Smith M.E."/>
        </authorList>
    </citation>
    <scope>NUCLEOTIDE SEQUENCE</scope>
    <source>
        <strain evidence="12">RSA 567</strain>
    </source>
</reference>
<evidence type="ECO:0000256" key="7">
    <source>
        <dbReference type="ARBA" id="ARBA00023136"/>
    </source>
</evidence>
<keyword evidence="13" id="KW-1185">Reference proteome</keyword>
<evidence type="ECO:0000256" key="3">
    <source>
        <dbReference type="ARBA" id="ARBA00022801"/>
    </source>
</evidence>
<dbReference type="PROSITE" id="PS51715">
    <property type="entry name" value="G_GB1_RHD3"/>
    <property type="match status" value="1"/>
</dbReference>
<evidence type="ECO:0000256" key="10">
    <source>
        <dbReference type="SAM" id="Phobius"/>
    </source>
</evidence>
<keyword evidence="7 8" id="KW-0472">Membrane</keyword>
<feature type="compositionally biased region" description="Polar residues" evidence="9">
    <location>
        <begin position="827"/>
        <end position="846"/>
    </location>
</feature>
<evidence type="ECO:0000256" key="1">
    <source>
        <dbReference type="ARBA" id="ARBA00022692"/>
    </source>
</evidence>
<comment type="subcellular location">
    <subcellularLocation>
        <location evidence="8">Endoplasmic reticulum membrane</location>
        <topology evidence="8">Multi-pass membrane protein</topology>
    </subcellularLocation>
    <text evidence="8">Enriched in the cortical ER. Concentrated in punctae along the ER tubules.</text>
</comment>
<feature type="binding site" evidence="8">
    <location>
        <begin position="139"/>
        <end position="146"/>
    </location>
    <ligand>
        <name>GTP</name>
        <dbReference type="ChEBI" id="CHEBI:37565"/>
    </ligand>
</feature>
<dbReference type="AlphaFoldDB" id="A0A9W8B891"/>
<evidence type="ECO:0000259" key="11">
    <source>
        <dbReference type="PROSITE" id="PS51715"/>
    </source>
</evidence>
<feature type="region of interest" description="Disordered" evidence="9">
    <location>
        <begin position="827"/>
        <end position="925"/>
    </location>
</feature>
<keyword evidence="1 8" id="KW-0812">Transmembrane</keyword>
<feature type="topological domain" description="Cytoplasmic" evidence="8">
    <location>
        <begin position="1"/>
        <end position="749"/>
    </location>
</feature>
<keyword evidence="6 8" id="KW-0342">GTP-binding</keyword>
<evidence type="ECO:0000313" key="13">
    <source>
        <dbReference type="Proteomes" id="UP001151582"/>
    </source>
</evidence>
<dbReference type="PANTHER" id="PTHR45923">
    <property type="entry name" value="PROTEIN SEY1"/>
    <property type="match status" value="1"/>
</dbReference>
<dbReference type="GO" id="GO:0003924">
    <property type="term" value="F:GTPase activity"/>
    <property type="evidence" value="ECO:0007669"/>
    <property type="project" value="UniProtKB-UniRule"/>
</dbReference>
<keyword evidence="2 8" id="KW-0547">Nucleotide-binding</keyword>
<dbReference type="EMBL" id="JANBQB010000149">
    <property type="protein sequence ID" value="KAJ1980859.1"/>
    <property type="molecule type" value="Genomic_DNA"/>
</dbReference>
<dbReference type="SUPFAM" id="SSF52540">
    <property type="entry name" value="P-loop containing nucleoside triphosphate hydrolases"/>
    <property type="match status" value="1"/>
</dbReference>
<keyword evidence="3 8" id="KW-0378">Hydrolase</keyword>
<dbReference type="InterPro" id="IPR030386">
    <property type="entry name" value="G_GB1_RHD3_dom"/>
</dbReference>
<dbReference type="FunFam" id="3.40.50.300:FF:000727">
    <property type="entry name" value="Protein SEY1 homolog"/>
    <property type="match status" value="1"/>
</dbReference>
<dbReference type="Pfam" id="PF05879">
    <property type="entry name" value="RHD3_GTPase"/>
    <property type="match status" value="1"/>
</dbReference>
<evidence type="ECO:0000256" key="5">
    <source>
        <dbReference type="ARBA" id="ARBA00022989"/>
    </source>
</evidence>
<feature type="topological domain" description="Cytoplasmic" evidence="8">
    <location>
        <begin position="795"/>
        <end position="925"/>
    </location>
</feature>
<feature type="domain" description="GB1/RHD3-type G" evidence="11">
    <location>
        <begin position="129"/>
        <end position="347"/>
    </location>
</feature>
<dbReference type="OrthoDB" id="1597724at2759"/>
<feature type="region of interest" description="Disordered" evidence="9">
    <location>
        <begin position="1"/>
        <end position="76"/>
    </location>
</feature>
<dbReference type="GO" id="GO:0005789">
    <property type="term" value="C:endoplasmic reticulum membrane"/>
    <property type="evidence" value="ECO:0007669"/>
    <property type="project" value="UniProtKB-SubCell"/>
</dbReference>
<sequence length="925" mass="104256">MASDPSASVPSLDPAGTPSVVPDVDQASAEQFDSESDTTASPRAHDSPTRTAVSPKSPKPLKTRPFSPSFSYPAEFSPRAAQRNGNLLSPTLAAAQDPQTQLQVINEDQDFNQEFNDYMRHVWHLADSGFDYNLVAVFGSQSTGKSTLLNRLFGTQFAVMHEEQRQQTTKGIWISKGQNMNVLIMDVEGTDGRERGEDQEFERKSALFSLATAEVLIVNMWENMVGLYNGANMGLLKTVFEVNLQLFHDRNSRKGKTLLLFVIRDHVSKTSLDSLAEAVQQDLNRIWSELSKPEGLEQCVIGDYFDFMFTSLPHKLLQQDNFNRQVDQLRHRFMDPSHPAYVFKSEYHKRIPADGFPKYAESIWEKIVTNRDLDLPTQQELLAQYRCDEIASAVFDAFAEAIQSLKPPLEAGRVVDNLGTQMDDHRRTALAHFDKNAGRYHSEVYQRKRREHLAKLNSELHLLFLAQVKNLAKQSVRQFRESLKQRLAMTTDQDFSTVIVSAKAQALDQFNEQARQAILDETEWAFTAEAEQLDQELQLITDQLKQEELNRLMRRLEKSVQNQYTDAVSSVLNEPHTGMWGELLSQFFAINESKEQLLRKRATGLQVPTEELDQLVTQFRLVAWEAFCQRIHDDTSEQMMLVRLRSCLEDRFRYDDQGLPRVWKPGDDIDGQFNKAKDSMSQLIPLFNRIDIEGYDLKLDDYLPASFDVRESLELLTAGKQKELAKRFKREADALYVEAKRSVVATTARVPYWIVVLLMFLGWNEFITVITSPVYLILLVTFGTVGYAIYVLNLAGPVQRGAQIVVATASQHVHQLLLEALNRTSPDGTATSAAVTQDPTSSSPHQRSIRRAHTVGATFASSPSSDDIELDDLAGSPSLTRQPSSASFSPVTRQPLRGQASTASLNRPSNSPSSRTDGGYVSDDD</sequence>
<dbReference type="Proteomes" id="UP001151582">
    <property type="component" value="Unassembled WGS sequence"/>
</dbReference>
<comment type="caution">
    <text evidence="12">The sequence shown here is derived from an EMBL/GenBank/DDBJ whole genome shotgun (WGS) entry which is preliminary data.</text>
</comment>
<gene>
    <name evidence="8 12" type="primary">SEY1</name>
    <name evidence="12" type="ORF">H4R34_002299</name>
</gene>
<name>A0A9W8B891_9FUNG</name>
<feature type="transmembrane region" description="Helical" evidence="10">
    <location>
        <begin position="750"/>
        <end position="767"/>
    </location>
</feature>
<evidence type="ECO:0000256" key="4">
    <source>
        <dbReference type="ARBA" id="ARBA00022824"/>
    </source>
</evidence>
<dbReference type="InterPro" id="IPR008803">
    <property type="entry name" value="RHD3/Sey1"/>
</dbReference>
<dbReference type="GO" id="GO:0005525">
    <property type="term" value="F:GTP binding"/>
    <property type="evidence" value="ECO:0007669"/>
    <property type="project" value="UniProtKB-UniRule"/>
</dbReference>
<dbReference type="Gene3D" id="3.40.50.300">
    <property type="entry name" value="P-loop containing nucleotide triphosphate hydrolases"/>
    <property type="match status" value="1"/>
</dbReference>
<dbReference type="HAMAP" id="MF_03109">
    <property type="entry name" value="Sey1"/>
    <property type="match status" value="1"/>
</dbReference>
<evidence type="ECO:0000256" key="6">
    <source>
        <dbReference type="ARBA" id="ARBA00023134"/>
    </source>
</evidence>
<dbReference type="GO" id="GO:0016320">
    <property type="term" value="P:endoplasmic reticulum membrane fusion"/>
    <property type="evidence" value="ECO:0007669"/>
    <property type="project" value="TreeGrafter"/>
</dbReference>
<organism evidence="12 13">
    <name type="scientific">Dimargaris verticillata</name>
    <dbReference type="NCBI Taxonomy" id="2761393"/>
    <lineage>
        <taxon>Eukaryota</taxon>
        <taxon>Fungi</taxon>
        <taxon>Fungi incertae sedis</taxon>
        <taxon>Zoopagomycota</taxon>
        <taxon>Kickxellomycotina</taxon>
        <taxon>Dimargaritomycetes</taxon>
        <taxon>Dimargaritales</taxon>
        <taxon>Dimargaritaceae</taxon>
        <taxon>Dimargaris</taxon>
    </lineage>
</organism>
<feature type="topological domain" description="Lumenal" evidence="8">
    <location>
        <begin position="771"/>
        <end position="773"/>
    </location>
</feature>
<dbReference type="PANTHER" id="PTHR45923:SF2">
    <property type="entry name" value="PROTEIN SEY1"/>
    <property type="match status" value="1"/>
</dbReference>
<evidence type="ECO:0000256" key="9">
    <source>
        <dbReference type="SAM" id="MobiDB-lite"/>
    </source>
</evidence>
<dbReference type="InterPro" id="IPR027417">
    <property type="entry name" value="P-loop_NTPase"/>
</dbReference>
<dbReference type="CDD" id="cd01851">
    <property type="entry name" value="GBP"/>
    <property type="match status" value="1"/>
</dbReference>
<accession>A0A9W8B891</accession>
<keyword evidence="4 8" id="KW-0256">Endoplasmic reticulum</keyword>
<evidence type="ECO:0000256" key="8">
    <source>
        <dbReference type="HAMAP-Rule" id="MF_03109"/>
    </source>
</evidence>
<protein>
    <submittedName>
        <fullName evidence="12">Dynamin-like GTPase that mediates homotypic ER fusion</fullName>
    </submittedName>
</protein>
<evidence type="ECO:0000256" key="2">
    <source>
        <dbReference type="ARBA" id="ARBA00022741"/>
    </source>
</evidence>